<keyword evidence="4" id="KW-1185">Reference proteome</keyword>
<dbReference type="OrthoDB" id="1430935at2"/>
<proteinExistence type="predicted"/>
<feature type="chain" id="PRO_5011702144" description="Collagen triple helix repeat-containing protein" evidence="2">
    <location>
        <begin position="26"/>
        <end position="226"/>
    </location>
</feature>
<accession>A0A1H2X2K1</accession>
<dbReference type="EMBL" id="FNMY01000003">
    <property type="protein sequence ID" value="SDW87055.1"/>
    <property type="molecule type" value="Genomic_DNA"/>
</dbReference>
<feature type="signal peptide" evidence="2">
    <location>
        <begin position="1"/>
        <end position="25"/>
    </location>
</feature>
<feature type="compositionally biased region" description="Polar residues" evidence="1">
    <location>
        <begin position="31"/>
        <end position="43"/>
    </location>
</feature>
<dbReference type="AlphaFoldDB" id="A0A1H2X2K1"/>
<organism evidence="3 4">
    <name type="scientific">Flagellimonas zhangzhouensis</name>
    <dbReference type="NCBI Taxonomy" id="1073328"/>
    <lineage>
        <taxon>Bacteria</taxon>
        <taxon>Pseudomonadati</taxon>
        <taxon>Bacteroidota</taxon>
        <taxon>Flavobacteriia</taxon>
        <taxon>Flavobacteriales</taxon>
        <taxon>Flavobacteriaceae</taxon>
        <taxon>Flagellimonas</taxon>
    </lineage>
</organism>
<evidence type="ECO:0008006" key="5">
    <source>
        <dbReference type="Google" id="ProtNLM"/>
    </source>
</evidence>
<dbReference type="PROSITE" id="PS51257">
    <property type="entry name" value="PROKAR_LIPOPROTEIN"/>
    <property type="match status" value="1"/>
</dbReference>
<evidence type="ECO:0000256" key="1">
    <source>
        <dbReference type="SAM" id="MobiDB-lite"/>
    </source>
</evidence>
<gene>
    <name evidence="3" type="ORF">SAMN04487892_2559</name>
</gene>
<evidence type="ECO:0000313" key="4">
    <source>
        <dbReference type="Proteomes" id="UP000199592"/>
    </source>
</evidence>
<name>A0A1H2X2K1_9FLAO</name>
<feature type="region of interest" description="Disordered" evidence="1">
    <location>
        <begin position="29"/>
        <end position="55"/>
    </location>
</feature>
<dbReference type="Gene3D" id="1.20.5.320">
    <property type="entry name" value="6-Phosphogluconate Dehydrogenase, domain 3"/>
    <property type="match status" value="1"/>
</dbReference>
<evidence type="ECO:0000313" key="3">
    <source>
        <dbReference type="EMBL" id="SDW87055.1"/>
    </source>
</evidence>
<keyword evidence="2" id="KW-0732">Signal</keyword>
<protein>
    <recommendedName>
        <fullName evidence="5">Collagen triple helix repeat-containing protein</fullName>
    </recommendedName>
</protein>
<dbReference type="Proteomes" id="UP000199592">
    <property type="component" value="Unassembled WGS sequence"/>
</dbReference>
<evidence type="ECO:0000256" key="2">
    <source>
        <dbReference type="SAM" id="SignalP"/>
    </source>
</evidence>
<dbReference type="STRING" id="1073328.SAMN05216294_1179"/>
<reference evidence="4" key="1">
    <citation type="submission" date="2016-10" db="EMBL/GenBank/DDBJ databases">
        <authorList>
            <person name="Varghese N."/>
            <person name="Submissions S."/>
        </authorList>
    </citation>
    <scope>NUCLEOTIDE SEQUENCE [LARGE SCALE GENOMIC DNA]</scope>
    <source>
        <strain evidence="4">DSM 25030</strain>
    </source>
</reference>
<dbReference type="RefSeq" id="WP_090293447.1">
    <property type="nucleotide sequence ID" value="NZ_FNKI01000001.1"/>
</dbReference>
<sequence length="226" mass="24717">MKKATILCISLLALSIGFVSCSDGADGLPGTNGNPGETGQPGSKGNPGTDGTNGEDALGYEELTKYGSVTVNLEGTRPDDVPFENTTEFKFSNTELTDGIYIENNITLLYNARFLSIPDDTYQNVYQEAFLAVENLGGEIEALDNFYYMITNLPIIGEDHKYFVLNLTFGQNDPSDIIQDFVFDPSDNHLTYTYSFAVNAANNSSNHDLNVSGEVDVYLLDELLEN</sequence>